<dbReference type="EMBL" id="QLTA01000013">
    <property type="protein sequence ID" value="RAR83929.1"/>
    <property type="molecule type" value="Genomic_DNA"/>
</dbReference>
<comment type="caution">
    <text evidence="1">The sequence shown here is derived from an EMBL/GenBank/DDBJ whole genome shotgun (WGS) entry which is preliminary data.</text>
</comment>
<dbReference type="AlphaFoldDB" id="A0A328ZDI0"/>
<keyword evidence="2" id="KW-1185">Reference proteome</keyword>
<reference evidence="1 2" key="1">
    <citation type="submission" date="2018-06" db="EMBL/GenBank/DDBJ databases">
        <title>Genomic Encyclopedia of Archaeal and Bacterial Type Strains, Phase II (KMG-II): from individual species to whole genera.</title>
        <authorList>
            <person name="Goeker M."/>
        </authorList>
    </citation>
    <scope>NUCLEOTIDE SEQUENCE [LARGE SCALE GENOMIC DNA]</scope>
    <source>
        <strain evidence="1 2">CFPB 3232</strain>
    </source>
</reference>
<name>A0A328ZDI0_9BURK</name>
<dbReference type="InterPro" id="IPR010982">
    <property type="entry name" value="Lambda_DNA-bd_dom_sf"/>
</dbReference>
<proteinExistence type="predicted"/>
<protein>
    <recommendedName>
        <fullName evidence="3">Helix-turn-helix protein</fullName>
    </recommendedName>
</protein>
<accession>A0A328ZDI0</accession>
<gene>
    <name evidence="1" type="ORF">AX018_101377</name>
</gene>
<sequence>MLLNFTITPTRLIDLAKYKSGMELQEMAQELGYDKTRITKLKNGKCALTPTEVKYYADKAGLPFEQTICELELWKNPAAAKVWGVELSAANP</sequence>
<evidence type="ECO:0008006" key="3">
    <source>
        <dbReference type="Google" id="ProtNLM"/>
    </source>
</evidence>
<dbReference type="SUPFAM" id="SSF47413">
    <property type="entry name" value="lambda repressor-like DNA-binding domains"/>
    <property type="match status" value="1"/>
</dbReference>
<dbReference type="GO" id="GO:0003677">
    <property type="term" value="F:DNA binding"/>
    <property type="evidence" value="ECO:0007669"/>
    <property type="project" value="InterPro"/>
</dbReference>
<dbReference type="Proteomes" id="UP000248856">
    <property type="component" value="Unassembled WGS sequence"/>
</dbReference>
<dbReference type="InterPro" id="IPR001387">
    <property type="entry name" value="Cro/C1-type_HTH"/>
</dbReference>
<evidence type="ECO:0000313" key="1">
    <source>
        <dbReference type="EMBL" id="RAR83929.1"/>
    </source>
</evidence>
<organism evidence="1 2">
    <name type="scientific">Paracidovorax anthurii</name>
    <dbReference type="NCBI Taxonomy" id="78229"/>
    <lineage>
        <taxon>Bacteria</taxon>
        <taxon>Pseudomonadati</taxon>
        <taxon>Pseudomonadota</taxon>
        <taxon>Betaproteobacteria</taxon>
        <taxon>Burkholderiales</taxon>
        <taxon>Comamonadaceae</taxon>
        <taxon>Paracidovorax</taxon>
    </lineage>
</organism>
<dbReference type="CDD" id="cd00093">
    <property type="entry name" value="HTH_XRE"/>
    <property type="match status" value="1"/>
</dbReference>
<evidence type="ECO:0000313" key="2">
    <source>
        <dbReference type="Proteomes" id="UP000248856"/>
    </source>
</evidence>